<name>A0A933IB77_UNCT6</name>
<evidence type="ECO:0000313" key="2">
    <source>
        <dbReference type="Proteomes" id="UP000736328"/>
    </source>
</evidence>
<reference evidence="1" key="1">
    <citation type="submission" date="2020-07" db="EMBL/GenBank/DDBJ databases">
        <title>Huge and variable diversity of episymbiotic CPR bacteria and DPANN archaea in groundwater ecosystems.</title>
        <authorList>
            <person name="He C.Y."/>
            <person name="Keren R."/>
            <person name="Whittaker M."/>
            <person name="Farag I.F."/>
            <person name="Doudna J."/>
            <person name="Cate J.H.D."/>
            <person name="Banfield J.F."/>
        </authorList>
    </citation>
    <scope>NUCLEOTIDE SEQUENCE</scope>
    <source>
        <strain evidence="1">NC_groundwater_1520_Pr4_B-0.1um_53_5</strain>
    </source>
</reference>
<proteinExistence type="predicted"/>
<evidence type="ECO:0000313" key="1">
    <source>
        <dbReference type="EMBL" id="MBI4726642.1"/>
    </source>
</evidence>
<feature type="non-terminal residue" evidence="1">
    <location>
        <position position="1"/>
    </location>
</feature>
<dbReference type="EMBL" id="JACQXR010000067">
    <property type="protein sequence ID" value="MBI4726642.1"/>
    <property type="molecule type" value="Genomic_DNA"/>
</dbReference>
<comment type="caution">
    <text evidence="1">The sequence shown here is derived from an EMBL/GenBank/DDBJ whole genome shotgun (WGS) entry which is preliminary data.</text>
</comment>
<sequence>MLPVQKMIGGSVGKLGETFSVQIRLIDLRTARVEKTATQDCNQKMDYLLTDEMKFIANDISGKIVPLGGGSDGNQPIKQNIVYRYQLGVFSIGRLDKFSNGIRNEIEIPDSIKNQLSNGAWGWFGLIVPGGTFYPAHKPLHGLIFLAAEGALIYWANTDGSSPESPGLLFLELHLGQWIWGMVELGKYNKKILGKNYKLAFNVYPEEVNIKTAIVLNF</sequence>
<gene>
    <name evidence="1" type="ORF">HY768_05385</name>
</gene>
<dbReference type="Proteomes" id="UP000736328">
    <property type="component" value="Unassembled WGS sequence"/>
</dbReference>
<accession>A0A933IB77</accession>
<protein>
    <submittedName>
        <fullName evidence="1">Uncharacterized protein</fullName>
    </submittedName>
</protein>
<dbReference type="AlphaFoldDB" id="A0A933IB77"/>
<organism evidence="1 2">
    <name type="scientific">candidate division TA06 bacterium</name>
    <dbReference type="NCBI Taxonomy" id="2250710"/>
    <lineage>
        <taxon>Bacteria</taxon>
        <taxon>Bacteria division TA06</taxon>
    </lineage>
</organism>